<gene>
    <name evidence="3" type="ORF">ACE1CC_06025</name>
</gene>
<dbReference type="Pfam" id="PF07228">
    <property type="entry name" value="SpoIIE"/>
    <property type="match status" value="1"/>
</dbReference>
<feature type="domain" description="PPM-type phosphatase" evidence="2">
    <location>
        <begin position="31"/>
        <end position="217"/>
    </location>
</feature>
<sequence length="386" mass="43189">MDNFLDICDLSLNKKGEELCGDKVKFRRAGSKTTIVLSDGLGSGVKANILATLTAEILITMLNADVPLEEVIKTVIGTLPICQVRKIAYATFTVIQIDHETNKFKVINFDNPPILYFKKGKLVQLESKKEQILDKKITFCEGDLERGDFLGAVSDGVLYAGLGETLNFGWGWDSISKYIEELFIRQVNTARNIVHHVISETHSLYRGKMGDDATFVGLYLRRRNPLMVFTGPPLEKTKDRTYVDRLLKFDGRKIICGGTTGNIVAKYLGETIEMDIATMRKDLPPIGKLKEIDLVTEGILTISKAIELLRDSNCDPSRLPVDSNGAVMLAREILNADSILFLVGQKINDFYQNPLLPKNISIRRSLVEELVKILQAKQKEVSVEYC</sequence>
<name>A0ABV4X1V8_9CYAN</name>
<dbReference type="SUPFAM" id="SSF81606">
    <property type="entry name" value="PP2C-like"/>
    <property type="match status" value="1"/>
</dbReference>
<dbReference type="EMBL" id="JBHFNQ010000052">
    <property type="protein sequence ID" value="MFB2876432.1"/>
    <property type="molecule type" value="Genomic_DNA"/>
</dbReference>
<keyword evidence="4" id="KW-1185">Reference proteome</keyword>
<dbReference type="InterPro" id="IPR052016">
    <property type="entry name" value="Bact_Sigma-Reg"/>
</dbReference>
<comment type="caution">
    <text evidence="3">The sequence shown here is derived from an EMBL/GenBank/DDBJ whole genome shotgun (WGS) entry which is preliminary data.</text>
</comment>
<dbReference type="InterPro" id="IPR001932">
    <property type="entry name" value="PPM-type_phosphatase-like_dom"/>
</dbReference>
<evidence type="ECO:0000259" key="2">
    <source>
        <dbReference type="Pfam" id="PF07228"/>
    </source>
</evidence>
<evidence type="ECO:0000256" key="1">
    <source>
        <dbReference type="ARBA" id="ARBA00022801"/>
    </source>
</evidence>
<keyword evidence="1" id="KW-0378">Hydrolase</keyword>
<protein>
    <submittedName>
        <fullName evidence="3">SpoIIE family protein phosphatase</fullName>
    </submittedName>
</protein>
<evidence type="ECO:0000313" key="4">
    <source>
        <dbReference type="Proteomes" id="UP001576774"/>
    </source>
</evidence>
<accession>A0ABV4X1V8</accession>
<dbReference type="PANTHER" id="PTHR43156">
    <property type="entry name" value="STAGE II SPORULATION PROTEIN E-RELATED"/>
    <property type="match status" value="1"/>
</dbReference>
<reference evidence="3 4" key="1">
    <citation type="submission" date="2024-09" db="EMBL/GenBank/DDBJ databases">
        <title>Floridaenema gen nov. (Aerosakkonemataceae, Aerosakkonematales ord. nov., Cyanobacteria) from benthic tropical and subtropical fresh waters, with the description of four new species.</title>
        <authorList>
            <person name="Moretto J.A."/>
            <person name="Berthold D.E."/>
            <person name="Lefler F.W."/>
            <person name="Huang I.-S."/>
            <person name="Laughinghouse H. IV."/>
        </authorList>
    </citation>
    <scope>NUCLEOTIDE SEQUENCE [LARGE SCALE GENOMIC DNA]</scope>
    <source>
        <strain evidence="3 4">BLCC-F46</strain>
    </source>
</reference>
<dbReference type="Proteomes" id="UP001576774">
    <property type="component" value="Unassembled WGS sequence"/>
</dbReference>
<proteinExistence type="predicted"/>
<dbReference type="PANTHER" id="PTHR43156:SF2">
    <property type="entry name" value="STAGE II SPORULATION PROTEIN E"/>
    <property type="match status" value="1"/>
</dbReference>
<dbReference type="Gene3D" id="3.60.40.10">
    <property type="entry name" value="PPM-type phosphatase domain"/>
    <property type="match status" value="1"/>
</dbReference>
<dbReference type="RefSeq" id="WP_413269567.1">
    <property type="nucleotide sequence ID" value="NZ_JBHFNQ010000052.1"/>
</dbReference>
<dbReference type="InterPro" id="IPR036457">
    <property type="entry name" value="PPM-type-like_dom_sf"/>
</dbReference>
<organism evidence="3 4">
    <name type="scientific">Floridaenema aerugineum BLCC-F46</name>
    <dbReference type="NCBI Taxonomy" id="3153654"/>
    <lineage>
        <taxon>Bacteria</taxon>
        <taxon>Bacillati</taxon>
        <taxon>Cyanobacteriota</taxon>
        <taxon>Cyanophyceae</taxon>
        <taxon>Oscillatoriophycideae</taxon>
        <taxon>Aerosakkonematales</taxon>
        <taxon>Aerosakkonemataceae</taxon>
        <taxon>Floridanema</taxon>
        <taxon>Floridanema aerugineum</taxon>
    </lineage>
</organism>
<evidence type="ECO:0000313" key="3">
    <source>
        <dbReference type="EMBL" id="MFB2876432.1"/>
    </source>
</evidence>